<organism evidence="3 4">
    <name type="scientific">Polarella glacialis</name>
    <name type="common">Dinoflagellate</name>
    <dbReference type="NCBI Taxonomy" id="89957"/>
    <lineage>
        <taxon>Eukaryota</taxon>
        <taxon>Sar</taxon>
        <taxon>Alveolata</taxon>
        <taxon>Dinophyceae</taxon>
        <taxon>Suessiales</taxon>
        <taxon>Suessiaceae</taxon>
        <taxon>Polarella</taxon>
    </lineage>
</organism>
<accession>A0A813G903</accession>
<feature type="non-terminal residue" evidence="3">
    <location>
        <position position="221"/>
    </location>
</feature>
<dbReference type="SMART" id="SM00654">
    <property type="entry name" value="eIF6"/>
    <property type="match status" value="1"/>
</dbReference>
<dbReference type="PANTHER" id="PTHR10784">
    <property type="entry name" value="TRANSLATION INITIATION FACTOR 6"/>
    <property type="match status" value="1"/>
</dbReference>
<evidence type="ECO:0000256" key="1">
    <source>
        <dbReference type="ARBA" id="ARBA00022540"/>
    </source>
</evidence>
<dbReference type="InterPro" id="IPR002769">
    <property type="entry name" value="eIF6"/>
</dbReference>
<keyword evidence="4" id="KW-1185">Reference proteome</keyword>
<evidence type="ECO:0000256" key="2">
    <source>
        <dbReference type="ARBA" id="ARBA00022917"/>
    </source>
</evidence>
<reference evidence="3" key="1">
    <citation type="submission" date="2021-02" db="EMBL/GenBank/DDBJ databases">
        <authorList>
            <person name="Dougan E. K."/>
            <person name="Rhodes N."/>
            <person name="Thang M."/>
            <person name="Chan C."/>
        </authorList>
    </citation>
    <scope>NUCLEOTIDE SEQUENCE</scope>
</reference>
<evidence type="ECO:0008006" key="5">
    <source>
        <dbReference type="Google" id="ProtNLM"/>
    </source>
</evidence>
<dbReference type="GO" id="GO:0003743">
    <property type="term" value="F:translation initiation factor activity"/>
    <property type="evidence" value="ECO:0007669"/>
    <property type="project" value="UniProtKB-KW"/>
</dbReference>
<dbReference type="EMBL" id="CAJNNV010027717">
    <property type="protein sequence ID" value="CAE8621356.1"/>
    <property type="molecule type" value="Genomic_DNA"/>
</dbReference>
<comment type="caution">
    <text evidence="3">The sequence shown here is derived from an EMBL/GenBank/DDBJ whole genome shotgun (WGS) entry which is preliminary data.</text>
</comment>
<dbReference type="Proteomes" id="UP000654075">
    <property type="component" value="Unassembled WGS sequence"/>
</dbReference>
<proteinExistence type="predicted"/>
<dbReference type="SUPFAM" id="SSF55909">
    <property type="entry name" value="Pentein"/>
    <property type="match status" value="1"/>
</dbReference>
<dbReference type="OrthoDB" id="4155914at2759"/>
<keyword evidence="1" id="KW-0396">Initiation factor</keyword>
<dbReference type="GO" id="GO:0042256">
    <property type="term" value="P:cytosolic ribosome assembly"/>
    <property type="evidence" value="ECO:0007669"/>
    <property type="project" value="InterPro"/>
</dbReference>
<evidence type="ECO:0000313" key="3">
    <source>
        <dbReference type="EMBL" id="CAE8621356.1"/>
    </source>
</evidence>
<gene>
    <name evidence="3" type="ORF">PGLA1383_LOCUS38873</name>
</gene>
<dbReference type="AlphaFoldDB" id="A0A813G903"/>
<protein>
    <recommendedName>
        <fullName evidence="5">Eukaryotic translation initiation factor 6</fullName>
    </recommendedName>
</protein>
<dbReference type="Pfam" id="PF01912">
    <property type="entry name" value="eIF-6"/>
    <property type="match status" value="1"/>
</dbReference>
<keyword evidence="2" id="KW-0648">Protein biosynthesis</keyword>
<dbReference type="GO" id="GO:0043022">
    <property type="term" value="F:ribosome binding"/>
    <property type="evidence" value="ECO:0007669"/>
    <property type="project" value="InterPro"/>
</dbReference>
<evidence type="ECO:0000313" key="4">
    <source>
        <dbReference type="Proteomes" id="UP000654075"/>
    </source>
</evidence>
<dbReference type="Gene3D" id="3.75.10.10">
    <property type="entry name" value="L-arginine/glycine Amidinotransferase, Chain A"/>
    <property type="match status" value="1"/>
</dbReference>
<sequence>LCSRVIASHPSHLLSPCDWELNEDGFFPRSASAVQAHDDAHRASGVHQEPLCPAVKHDGRGPREVVQLELGLHCAHSSADGRLGCSGWSASRRPKVWMYTVNYRTCEEVIADVLKVDVFRATIAQNVLVGSYCVLTNQGGLVHARTPMQDMEELSQLIQVPLTAGTVNRGSDIVGAGVVANDWTAFCGMDTTATEVGVIESIFKLQSASAGMQSALIDTMM</sequence>
<name>A0A813G903_POLGL</name>